<comment type="function">
    <text evidence="1">May be required for disulfide bond formation in some proteins.</text>
</comment>
<evidence type="ECO:0000256" key="7">
    <source>
        <dbReference type="SAM" id="SignalP"/>
    </source>
</evidence>
<feature type="domain" description="Thioredoxin" evidence="8">
    <location>
        <begin position="25"/>
        <end position="204"/>
    </location>
</feature>
<accession>A0AAC8YT64</accession>
<evidence type="ECO:0000256" key="2">
    <source>
        <dbReference type="ARBA" id="ARBA00005791"/>
    </source>
</evidence>
<dbReference type="Proteomes" id="UP000075755">
    <property type="component" value="Chromosome"/>
</dbReference>
<keyword evidence="3 7" id="KW-0732">Signal</keyword>
<comment type="similarity">
    <text evidence="2">Belongs to the thioredoxin family. DsbA subfamily.</text>
</comment>
<dbReference type="Pfam" id="PF13462">
    <property type="entry name" value="Thioredoxin_4"/>
    <property type="match status" value="1"/>
</dbReference>
<dbReference type="RefSeq" id="WP_067963393.1">
    <property type="nucleotide sequence ID" value="NZ_CP015005.1"/>
</dbReference>
<protein>
    <submittedName>
        <fullName evidence="9">DSBA oxidoreductase</fullName>
    </submittedName>
    <submittedName>
        <fullName evidence="10">Protein-disulfide isomerase</fullName>
    </submittedName>
</protein>
<evidence type="ECO:0000256" key="6">
    <source>
        <dbReference type="ARBA" id="ARBA00023284"/>
    </source>
</evidence>
<dbReference type="InterPro" id="IPR006311">
    <property type="entry name" value="TAT_signal"/>
</dbReference>
<dbReference type="EMBL" id="JACICB010000020">
    <property type="protein sequence ID" value="MBB3708566.1"/>
    <property type="molecule type" value="Genomic_DNA"/>
</dbReference>
<proteinExistence type="inferred from homology"/>
<reference evidence="9 11" key="1">
    <citation type="submission" date="2016-03" db="EMBL/GenBank/DDBJ databases">
        <title>Complete genome of Aminobacter aminovorans KCTC 2477.</title>
        <authorList>
            <person name="Kim K.M."/>
        </authorList>
    </citation>
    <scope>NUCLEOTIDE SEQUENCE [LARGE SCALE GENOMIC DNA]</scope>
    <source>
        <strain evidence="9 11">KCTC 2477</strain>
    </source>
</reference>
<dbReference type="KEGG" id="aak:AA2016_4215"/>
<dbReference type="PROSITE" id="PS51318">
    <property type="entry name" value="TAT"/>
    <property type="match status" value="1"/>
</dbReference>
<organism evidence="9 11">
    <name type="scientific">Aminobacter aminovorans</name>
    <name type="common">Chelatobacter heintzii</name>
    <dbReference type="NCBI Taxonomy" id="83263"/>
    <lineage>
        <taxon>Bacteria</taxon>
        <taxon>Pseudomonadati</taxon>
        <taxon>Pseudomonadota</taxon>
        <taxon>Alphaproteobacteria</taxon>
        <taxon>Hyphomicrobiales</taxon>
        <taxon>Phyllobacteriaceae</taxon>
        <taxon>Aminobacter</taxon>
    </lineage>
</organism>
<dbReference type="CDD" id="cd03023">
    <property type="entry name" value="DsbA_Com1_like"/>
    <property type="match status" value="1"/>
</dbReference>
<dbReference type="InterPro" id="IPR036249">
    <property type="entry name" value="Thioredoxin-like_sf"/>
</dbReference>
<dbReference type="AlphaFoldDB" id="A0AAC8YT64"/>
<keyword evidence="10" id="KW-0413">Isomerase</keyword>
<evidence type="ECO:0000313" key="10">
    <source>
        <dbReference type="EMBL" id="MBB3708566.1"/>
    </source>
</evidence>
<keyword evidence="12" id="KW-1185">Reference proteome</keyword>
<dbReference type="SUPFAM" id="SSF52833">
    <property type="entry name" value="Thioredoxin-like"/>
    <property type="match status" value="1"/>
</dbReference>
<name>A0AAC8YT64_AMIAI</name>
<feature type="chain" id="PRO_5042226927" evidence="7">
    <location>
        <begin position="29"/>
        <end position="204"/>
    </location>
</feature>
<dbReference type="Gene3D" id="3.40.30.10">
    <property type="entry name" value="Glutaredoxin"/>
    <property type="match status" value="1"/>
</dbReference>
<evidence type="ECO:0000256" key="1">
    <source>
        <dbReference type="ARBA" id="ARBA00003565"/>
    </source>
</evidence>
<evidence type="ECO:0000259" key="8">
    <source>
        <dbReference type="PROSITE" id="PS51352"/>
    </source>
</evidence>
<dbReference type="EMBL" id="CP015005">
    <property type="protein sequence ID" value="AMS43131.1"/>
    <property type="molecule type" value="Genomic_DNA"/>
</dbReference>
<evidence type="ECO:0000256" key="3">
    <source>
        <dbReference type="ARBA" id="ARBA00022729"/>
    </source>
</evidence>
<dbReference type="PANTHER" id="PTHR13887:SF14">
    <property type="entry name" value="DISULFIDE BOND FORMATION PROTEIN D"/>
    <property type="match status" value="1"/>
</dbReference>
<dbReference type="PROSITE" id="PS51352">
    <property type="entry name" value="THIOREDOXIN_2"/>
    <property type="match status" value="1"/>
</dbReference>
<gene>
    <name evidence="9" type="ORF">AA2016_4215</name>
    <name evidence="10" type="ORF">FHS67_004906</name>
</gene>
<keyword evidence="5" id="KW-1015">Disulfide bond</keyword>
<dbReference type="GO" id="GO:0016491">
    <property type="term" value="F:oxidoreductase activity"/>
    <property type="evidence" value="ECO:0007669"/>
    <property type="project" value="UniProtKB-KW"/>
</dbReference>
<sequence length="204" mass="22341">MPDRSPNRRHILKAVAALGALAPLPLWANPMPSVEEVAFDPDIPVLGNADGDVTVVEFTDYQCPYCKLSFLQLSEVMKEDTGIRLVLRDWPIFGEVSRNAALLTLAANSQGRYADAVQTLMTAREKLTFRSTANLLDEAGVDVERARGDLQARQDVLVGVLQRNEAQASALQLQGTPGFLIGKALYKRGMTSDDFRKAIARARA</sequence>
<dbReference type="PANTHER" id="PTHR13887">
    <property type="entry name" value="GLUTATHIONE S-TRANSFERASE KAPPA"/>
    <property type="match status" value="1"/>
</dbReference>
<dbReference type="InterPro" id="IPR012336">
    <property type="entry name" value="Thioredoxin-like_fold"/>
</dbReference>
<evidence type="ECO:0000313" key="9">
    <source>
        <dbReference type="EMBL" id="AMS43131.1"/>
    </source>
</evidence>
<evidence type="ECO:0000256" key="4">
    <source>
        <dbReference type="ARBA" id="ARBA00023002"/>
    </source>
</evidence>
<keyword evidence="4" id="KW-0560">Oxidoreductase</keyword>
<dbReference type="GO" id="GO:0016853">
    <property type="term" value="F:isomerase activity"/>
    <property type="evidence" value="ECO:0007669"/>
    <property type="project" value="UniProtKB-KW"/>
</dbReference>
<evidence type="ECO:0000256" key="5">
    <source>
        <dbReference type="ARBA" id="ARBA00023157"/>
    </source>
</evidence>
<dbReference type="InterPro" id="IPR013766">
    <property type="entry name" value="Thioredoxin_domain"/>
</dbReference>
<keyword evidence="6" id="KW-0676">Redox-active center</keyword>
<evidence type="ECO:0000313" key="11">
    <source>
        <dbReference type="Proteomes" id="UP000075755"/>
    </source>
</evidence>
<dbReference type="Proteomes" id="UP000577697">
    <property type="component" value="Unassembled WGS sequence"/>
</dbReference>
<reference evidence="10 12" key="2">
    <citation type="submission" date="2020-08" db="EMBL/GenBank/DDBJ databases">
        <title>Genomic Encyclopedia of Type Strains, Phase IV (KMG-IV): sequencing the most valuable type-strain genomes for metagenomic binning, comparative biology and taxonomic classification.</title>
        <authorList>
            <person name="Goeker M."/>
        </authorList>
    </citation>
    <scope>NUCLEOTIDE SEQUENCE [LARGE SCALE GENOMIC DNA]</scope>
    <source>
        <strain evidence="10 12">DSM 10368</strain>
    </source>
</reference>
<feature type="signal peptide" evidence="7">
    <location>
        <begin position="1"/>
        <end position="28"/>
    </location>
</feature>
<evidence type="ECO:0000313" key="12">
    <source>
        <dbReference type="Proteomes" id="UP000577697"/>
    </source>
</evidence>